<proteinExistence type="predicted"/>
<dbReference type="EMBL" id="BAAAWD010000031">
    <property type="protein sequence ID" value="GAA3040500.1"/>
    <property type="molecule type" value="Genomic_DNA"/>
</dbReference>
<evidence type="ECO:0008006" key="5">
    <source>
        <dbReference type="Google" id="ProtNLM"/>
    </source>
</evidence>
<reference evidence="4" key="1">
    <citation type="journal article" date="2019" name="Int. J. Syst. Evol. Microbiol.">
        <title>The Global Catalogue of Microorganisms (GCM) 10K type strain sequencing project: providing services to taxonomists for standard genome sequencing and annotation.</title>
        <authorList>
            <consortium name="The Broad Institute Genomics Platform"/>
            <consortium name="The Broad Institute Genome Sequencing Center for Infectious Disease"/>
            <person name="Wu L."/>
            <person name="Ma J."/>
        </authorList>
    </citation>
    <scope>NUCLEOTIDE SEQUENCE [LARGE SCALE GENOMIC DNA]</scope>
    <source>
        <strain evidence="4">JCM 3106</strain>
    </source>
</reference>
<name>A0ABP6LHF5_9ACTN</name>
<feature type="region of interest" description="Disordered" evidence="1">
    <location>
        <begin position="1"/>
        <end position="20"/>
    </location>
</feature>
<dbReference type="Proteomes" id="UP001499930">
    <property type="component" value="Unassembled WGS sequence"/>
</dbReference>
<keyword evidence="2" id="KW-0812">Transmembrane</keyword>
<evidence type="ECO:0000313" key="4">
    <source>
        <dbReference type="Proteomes" id="UP001499930"/>
    </source>
</evidence>
<keyword evidence="4" id="KW-1185">Reference proteome</keyword>
<comment type="caution">
    <text evidence="3">The sequence shown here is derived from an EMBL/GenBank/DDBJ whole genome shotgun (WGS) entry which is preliminary data.</text>
</comment>
<keyword evidence="2" id="KW-0472">Membrane</keyword>
<dbReference type="RefSeq" id="WP_344907458.1">
    <property type="nucleotide sequence ID" value="NZ_BAAAWD010000031.1"/>
</dbReference>
<keyword evidence="2" id="KW-1133">Transmembrane helix</keyword>
<sequence length="148" mass="15492">MISPAPLTGPSSVTGPAPPAAPARLPARTLWALRVTATAHLVTVLGQAVIGGLFVTGEVDLLTQHNINATAGTVLAGLQLVAAIVLWRPGRGPAWPLWVSAAQVALMNGQILLGMERAVALHIPLAMVIFGVAVWMTAWTWRAGRERS</sequence>
<feature type="transmembrane region" description="Helical" evidence="2">
    <location>
        <begin position="31"/>
        <end position="55"/>
    </location>
</feature>
<organism evidence="3 4">
    <name type="scientific">Streptosporangium longisporum</name>
    <dbReference type="NCBI Taxonomy" id="46187"/>
    <lineage>
        <taxon>Bacteria</taxon>
        <taxon>Bacillati</taxon>
        <taxon>Actinomycetota</taxon>
        <taxon>Actinomycetes</taxon>
        <taxon>Streptosporangiales</taxon>
        <taxon>Streptosporangiaceae</taxon>
        <taxon>Streptosporangium</taxon>
    </lineage>
</organism>
<feature type="transmembrane region" description="Helical" evidence="2">
    <location>
        <begin position="119"/>
        <end position="141"/>
    </location>
</feature>
<accession>A0ABP6LHF5</accession>
<evidence type="ECO:0000313" key="3">
    <source>
        <dbReference type="EMBL" id="GAA3040500.1"/>
    </source>
</evidence>
<evidence type="ECO:0000256" key="1">
    <source>
        <dbReference type="SAM" id="MobiDB-lite"/>
    </source>
</evidence>
<protein>
    <recommendedName>
        <fullName evidence="5">Integral membrane protein</fullName>
    </recommendedName>
</protein>
<gene>
    <name evidence="3" type="ORF">GCM10017559_81250</name>
</gene>
<feature type="transmembrane region" description="Helical" evidence="2">
    <location>
        <begin position="67"/>
        <end position="87"/>
    </location>
</feature>
<evidence type="ECO:0000256" key="2">
    <source>
        <dbReference type="SAM" id="Phobius"/>
    </source>
</evidence>